<dbReference type="CDD" id="cd23818">
    <property type="entry name" value="RWD_RNF25"/>
    <property type="match status" value="1"/>
</dbReference>
<dbReference type="GO" id="GO:0004821">
    <property type="term" value="F:histidine-tRNA ligase activity"/>
    <property type="evidence" value="ECO:0007669"/>
    <property type="project" value="TreeGrafter"/>
</dbReference>
<dbReference type="SUPFAM" id="SSF56112">
    <property type="entry name" value="Protein kinase-like (PK-like)"/>
    <property type="match status" value="1"/>
</dbReference>
<dbReference type="Gene3D" id="3.10.110.10">
    <property type="entry name" value="Ubiquitin Conjugating Enzyme"/>
    <property type="match status" value="1"/>
</dbReference>
<accession>A0A0D9W6L9</accession>
<dbReference type="GO" id="GO:0003723">
    <property type="term" value="F:RNA binding"/>
    <property type="evidence" value="ECO:0007669"/>
    <property type="project" value="TreeGrafter"/>
</dbReference>
<feature type="domain" description="Protein kinase" evidence="11">
    <location>
        <begin position="438"/>
        <end position="752"/>
    </location>
</feature>
<feature type="binding site" evidence="9">
    <location>
        <position position="468"/>
    </location>
    <ligand>
        <name>ATP</name>
        <dbReference type="ChEBI" id="CHEBI:30616"/>
    </ligand>
</feature>
<dbReference type="Gene3D" id="3.40.50.800">
    <property type="entry name" value="Anticodon-binding domain"/>
    <property type="match status" value="1"/>
</dbReference>
<feature type="compositionally biased region" description="Polar residues" evidence="10">
    <location>
        <begin position="285"/>
        <end position="305"/>
    </location>
</feature>
<dbReference type="GO" id="GO:0005524">
    <property type="term" value="F:ATP binding"/>
    <property type="evidence" value="ECO:0007669"/>
    <property type="project" value="UniProtKB-UniRule"/>
</dbReference>
<dbReference type="InterPro" id="IPR041715">
    <property type="entry name" value="HisRS-like_core"/>
</dbReference>
<dbReference type="GO" id="GO:0005829">
    <property type="term" value="C:cytosol"/>
    <property type="evidence" value="ECO:0007669"/>
    <property type="project" value="TreeGrafter"/>
</dbReference>
<evidence type="ECO:0000259" key="12">
    <source>
        <dbReference type="PROSITE" id="PS50908"/>
    </source>
</evidence>
<evidence type="ECO:0000256" key="4">
    <source>
        <dbReference type="ARBA" id="ARBA00022777"/>
    </source>
</evidence>
<dbReference type="Gene3D" id="3.30.200.20">
    <property type="entry name" value="Phosphorylase Kinase, domain 1"/>
    <property type="match status" value="1"/>
</dbReference>
<dbReference type="HOGENOM" id="CLU_003578_0_0_1"/>
<name>A0A0D9W6L9_9ORYZ</name>
<dbReference type="FunFam" id="3.10.110.10:FF:000050">
    <property type="entry name" value="eIF-2-alpha kinase GCN2"/>
    <property type="match status" value="1"/>
</dbReference>
<evidence type="ECO:0000256" key="6">
    <source>
        <dbReference type="ARBA" id="ARBA00022917"/>
    </source>
</evidence>
<dbReference type="GO" id="GO:0010468">
    <property type="term" value="P:regulation of gene expression"/>
    <property type="evidence" value="ECO:0007669"/>
    <property type="project" value="UniProtKB-ARBA"/>
</dbReference>
<dbReference type="InterPro" id="IPR011009">
    <property type="entry name" value="Kinase-like_dom_sf"/>
</dbReference>
<dbReference type="SUPFAM" id="SSF52954">
    <property type="entry name" value="Class II aaRS ABD-related"/>
    <property type="match status" value="1"/>
</dbReference>
<keyword evidence="4" id="KW-0418">Kinase</keyword>
<dbReference type="PROSITE" id="PS00107">
    <property type="entry name" value="PROTEIN_KINASE_ATP"/>
    <property type="match status" value="1"/>
</dbReference>
<keyword evidence="5 9" id="KW-0067">ATP-binding</keyword>
<dbReference type="InterPro" id="IPR045864">
    <property type="entry name" value="aa-tRNA-synth_II/BPL/LPL"/>
</dbReference>
<dbReference type="FunFam" id="3.30.200.20:FF:000304">
    <property type="entry name" value="eIF-2-alpha kinase GCN2"/>
    <property type="match status" value="1"/>
</dbReference>
<dbReference type="SMART" id="SM00591">
    <property type="entry name" value="RWD"/>
    <property type="match status" value="1"/>
</dbReference>
<comment type="catalytic activity">
    <reaction evidence="8">
        <text>L-seryl-[protein] + ATP = O-phospho-L-seryl-[protein] + ADP + H(+)</text>
        <dbReference type="Rhea" id="RHEA:17989"/>
        <dbReference type="Rhea" id="RHEA-COMP:9863"/>
        <dbReference type="Rhea" id="RHEA-COMP:11604"/>
        <dbReference type="ChEBI" id="CHEBI:15378"/>
        <dbReference type="ChEBI" id="CHEBI:29999"/>
        <dbReference type="ChEBI" id="CHEBI:30616"/>
        <dbReference type="ChEBI" id="CHEBI:83421"/>
        <dbReference type="ChEBI" id="CHEBI:456216"/>
        <dbReference type="EC" id="2.7.11.1"/>
    </reaction>
</comment>
<dbReference type="Gene3D" id="3.30.930.10">
    <property type="entry name" value="Bira Bifunctional Protein, Domain 2"/>
    <property type="match status" value="1"/>
</dbReference>
<evidence type="ECO:0000256" key="8">
    <source>
        <dbReference type="ARBA" id="ARBA00048679"/>
    </source>
</evidence>
<evidence type="ECO:0000256" key="9">
    <source>
        <dbReference type="PROSITE-ProRule" id="PRU10141"/>
    </source>
</evidence>
<dbReference type="PROSITE" id="PS00109">
    <property type="entry name" value="PROTEIN_KINASE_TYR"/>
    <property type="match status" value="1"/>
</dbReference>
<organism evidence="13 14">
    <name type="scientific">Leersia perrieri</name>
    <dbReference type="NCBI Taxonomy" id="77586"/>
    <lineage>
        <taxon>Eukaryota</taxon>
        <taxon>Viridiplantae</taxon>
        <taxon>Streptophyta</taxon>
        <taxon>Embryophyta</taxon>
        <taxon>Tracheophyta</taxon>
        <taxon>Spermatophyta</taxon>
        <taxon>Magnoliopsida</taxon>
        <taxon>Liliopsida</taxon>
        <taxon>Poales</taxon>
        <taxon>Poaceae</taxon>
        <taxon>BOP clade</taxon>
        <taxon>Oryzoideae</taxon>
        <taxon>Oryzeae</taxon>
        <taxon>Oryzinae</taxon>
        <taxon>Leersia</taxon>
    </lineage>
</organism>
<dbReference type="SUPFAM" id="SSF55681">
    <property type="entry name" value="Class II aaRS and biotin synthetases"/>
    <property type="match status" value="1"/>
</dbReference>
<evidence type="ECO:0000256" key="2">
    <source>
        <dbReference type="ARBA" id="ARBA00022527"/>
    </source>
</evidence>
<dbReference type="Gramene" id="LPERR04G13750.1">
    <property type="protein sequence ID" value="LPERR04G13750.1"/>
    <property type="gene ID" value="LPERR04G13750"/>
</dbReference>
<dbReference type="PANTHER" id="PTHR11476:SF10">
    <property type="entry name" value="NON-SPECIFIC SERINE_THREONINE PROTEIN KINASE"/>
    <property type="match status" value="1"/>
</dbReference>
<reference evidence="14" key="2">
    <citation type="submission" date="2013-12" db="EMBL/GenBank/DDBJ databases">
        <authorList>
            <person name="Yu Y."/>
            <person name="Lee S."/>
            <person name="de Baynast K."/>
            <person name="Wissotski M."/>
            <person name="Liu L."/>
            <person name="Talag J."/>
            <person name="Goicoechea J."/>
            <person name="Angelova A."/>
            <person name="Jetty R."/>
            <person name="Kudrna D."/>
            <person name="Golser W."/>
            <person name="Rivera L."/>
            <person name="Zhang J."/>
            <person name="Wing R."/>
        </authorList>
    </citation>
    <scope>NUCLEOTIDE SEQUENCE</scope>
</reference>
<dbReference type="InterPro" id="IPR036621">
    <property type="entry name" value="Anticodon-bd_dom_sf"/>
</dbReference>
<evidence type="ECO:0000256" key="10">
    <source>
        <dbReference type="SAM" id="MobiDB-lite"/>
    </source>
</evidence>
<dbReference type="CDD" id="cd14046">
    <property type="entry name" value="STKc_EIF2AK4_GCN2_rpt2"/>
    <property type="match status" value="1"/>
</dbReference>
<dbReference type="EC" id="2.7.11.1" evidence="1"/>
<dbReference type="Pfam" id="PF00069">
    <property type="entry name" value="Pkinase"/>
    <property type="match status" value="1"/>
</dbReference>
<dbReference type="InterPro" id="IPR016135">
    <property type="entry name" value="UBQ-conjugating_enzyme/RWD"/>
</dbReference>
<feature type="region of interest" description="Disordered" evidence="10">
    <location>
        <begin position="1"/>
        <end position="25"/>
    </location>
</feature>
<keyword evidence="14" id="KW-1185">Reference proteome</keyword>
<proteinExistence type="predicted"/>
<reference evidence="13" key="3">
    <citation type="submission" date="2015-04" db="UniProtKB">
        <authorList>
            <consortium name="EnsemblPlants"/>
        </authorList>
    </citation>
    <scope>IDENTIFICATION</scope>
</reference>
<dbReference type="PROSITE" id="PS50908">
    <property type="entry name" value="RWD"/>
    <property type="match status" value="1"/>
</dbReference>
<dbReference type="SUPFAM" id="SSF54495">
    <property type="entry name" value="UBC-like"/>
    <property type="match status" value="1"/>
</dbReference>
<keyword evidence="6" id="KW-0648">Protein biosynthesis</keyword>
<evidence type="ECO:0000256" key="1">
    <source>
        <dbReference type="ARBA" id="ARBA00012513"/>
    </source>
</evidence>
<keyword evidence="4" id="KW-0808">Transferase</keyword>
<evidence type="ECO:0000259" key="11">
    <source>
        <dbReference type="PROSITE" id="PS50011"/>
    </source>
</evidence>
<dbReference type="GO" id="GO:0033554">
    <property type="term" value="P:cellular response to stress"/>
    <property type="evidence" value="ECO:0007669"/>
    <property type="project" value="UniProtKB-ARBA"/>
</dbReference>
<evidence type="ECO:0000256" key="3">
    <source>
        <dbReference type="ARBA" id="ARBA00022741"/>
    </source>
</evidence>
<dbReference type="InterPro" id="IPR000719">
    <property type="entry name" value="Prot_kinase_dom"/>
</dbReference>
<dbReference type="Pfam" id="PF13393">
    <property type="entry name" value="tRNA-synt_His"/>
    <property type="match status" value="1"/>
</dbReference>
<feature type="domain" description="RWD" evidence="12">
    <location>
        <begin position="35"/>
        <end position="145"/>
    </location>
</feature>
<dbReference type="GO" id="GO:0009893">
    <property type="term" value="P:positive regulation of metabolic process"/>
    <property type="evidence" value="ECO:0007669"/>
    <property type="project" value="UniProtKB-ARBA"/>
</dbReference>
<dbReference type="FunFam" id="1.10.510.10:FF:000539">
    <property type="entry name" value="eIF-2-alpha kinase GCN2"/>
    <property type="match status" value="1"/>
</dbReference>
<dbReference type="Pfam" id="PF05773">
    <property type="entry name" value="RWD"/>
    <property type="match status" value="1"/>
</dbReference>
<keyword evidence="3 9" id="KW-0547">Nucleotide-binding</keyword>
<dbReference type="EnsemblPlants" id="LPERR04G13750.1">
    <property type="protein sequence ID" value="LPERR04G13750.1"/>
    <property type="gene ID" value="LPERR04G13750"/>
</dbReference>
<dbReference type="GO" id="GO:0004674">
    <property type="term" value="F:protein serine/threonine kinase activity"/>
    <property type="evidence" value="ECO:0007669"/>
    <property type="project" value="UniProtKB-KW"/>
</dbReference>
<protein>
    <recommendedName>
        <fullName evidence="1">non-specific serine/threonine protein kinase</fullName>
        <ecNumber evidence="1">2.7.11.1</ecNumber>
    </recommendedName>
</protein>
<dbReference type="GO" id="GO:0032543">
    <property type="term" value="P:mitochondrial translation"/>
    <property type="evidence" value="ECO:0007669"/>
    <property type="project" value="TreeGrafter"/>
</dbReference>
<dbReference type="eggNOG" id="KOG1035">
    <property type="taxonomic scope" value="Eukaryota"/>
</dbReference>
<sequence length="1286" mass="144386">MGHSARKKKKKGGAGRKAAKDHAGQLEGDQAALADELTALASIFLEDFKVTTESPHTRFSICIRPYSDGMGFGDLNVSAILDVTCFAGYPHKCPKLRILPEKTLSREDANRLLSLLVDQANIYSREGRVMIFNLVEAAQEFLSEIAPANDSASSAPWLGSSTFVQTTDADMKLKLDNGSYHGVTYIYNSFDLYSQLYDGGGWSAQGPDPTTESARKNTSSQLKYSLKGKRKTIIEKSRVSSDKVNVAMGLSQNNAGQQHIIKHDAVRETVSNLHVVAEETENDSKTVSTSNRENTSGTPERSFSSVHELEDSDLADEAWNDEDSGSDSGFSNTPSFVSDMFDDASRIKKKDLILVHLLRLACASKDSLSAALPAISSELCNIGILSEWAKDLISESPAVFGETFGHFFGPQMTSSECSLFWRADNSSSRPNSRYLNDFEELRSLGQGGFGRVALCKNKLDGRQYAVKKIRLKDRSPQVNEKILREVATLSRLQHQHVVRYYQAWVETEYGQHHVLNGAGSHTAESSMYSYEDISLSDAGGGNKQESTYLYIQMEYCPRTLRQDFETYTSSFDVDHAWHLFRQIVEGLAHVHSQGIIHRDLTPNNIFFDVRNDIKLGDFGLAKFLKLEQLDHDQYLPSEGMGVSMDGTGQVGTYFYTAPEVEQKWPHINEKVDMYSLGVIFFELWYPFPTAMERHLVLSDLKQKGDPPLSWATQFPGQSNLLKRLLSPSPSDRPSAVELLQNDLPPRMEDEWLTDVLRMIQTPEDTYVYDRVISTIFDEERLIAKTQCQHEGSKKSTGKSDNSELLDSIIEVGKEVFKRHCAKRFQISPLDTLGGKFTENRGKTVKILTQGGEMLELCYELRTPFVMSVVANQILSFKRYEISWVHRRAVGHSIPYRFLQGDFDIIGGAAPIPEAEIVKVTMDVGAHFYDPKAIIIRLNHSKLAEAVCSWAGVPQERRQNVAEYWPNKADRKSQWSLIRGQLLQDLRLSEEVVEKLHKADQRFCGSADQVLARLRGTLFYDKSACKALDDLSAFFKCLRVWSIEEHITIDVLMPPSECYYTDMFFQVYVKEGNPGSSSHEKLLAIGGRYDWLIEQAWDKTYKTKPPGAVGVSIALEKFLPNNPSSDIGFPRIEPSISVLVCSKGGGGLLNERMELVAELWEANIKVGAAEVFSVRVSETVTRAQFVPQEDPSLQEQYEYASDHEIKCLLFITEAGVSQTELVKVRYLDAKREKEVKREELVNSRILQSGVDWQSALNSLVQPWLPFCEPRLRTLASVQDSETIGGLM</sequence>
<dbReference type="FunFam" id="3.40.50.800:FF:000012">
    <property type="entry name" value="Histidine--tRNA ligase, cytoplasmic"/>
    <property type="match status" value="1"/>
</dbReference>
<keyword evidence="2" id="KW-0723">Serine/threonine-protein kinase</keyword>
<dbReference type="PROSITE" id="PS50011">
    <property type="entry name" value="PROTEIN_KINASE_DOM"/>
    <property type="match status" value="1"/>
</dbReference>
<dbReference type="InterPro" id="IPR017441">
    <property type="entry name" value="Protein_kinase_ATP_BS"/>
</dbReference>
<reference evidence="13 14" key="1">
    <citation type="submission" date="2012-08" db="EMBL/GenBank/DDBJ databases">
        <title>Oryza genome evolution.</title>
        <authorList>
            <person name="Wing R.A."/>
        </authorList>
    </citation>
    <scope>NUCLEOTIDE SEQUENCE</scope>
</reference>
<dbReference type="GO" id="GO:0005739">
    <property type="term" value="C:mitochondrion"/>
    <property type="evidence" value="ECO:0007669"/>
    <property type="project" value="TreeGrafter"/>
</dbReference>
<comment type="catalytic activity">
    <reaction evidence="7">
        <text>L-threonyl-[protein] + ATP = O-phospho-L-threonyl-[protein] + ADP + H(+)</text>
        <dbReference type="Rhea" id="RHEA:46608"/>
        <dbReference type="Rhea" id="RHEA-COMP:11060"/>
        <dbReference type="Rhea" id="RHEA-COMP:11605"/>
        <dbReference type="ChEBI" id="CHEBI:15378"/>
        <dbReference type="ChEBI" id="CHEBI:30013"/>
        <dbReference type="ChEBI" id="CHEBI:30616"/>
        <dbReference type="ChEBI" id="CHEBI:61977"/>
        <dbReference type="ChEBI" id="CHEBI:456216"/>
        <dbReference type="EC" id="2.7.11.1"/>
    </reaction>
</comment>
<evidence type="ECO:0000256" key="5">
    <source>
        <dbReference type="ARBA" id="ARBA00022840"/>
    </source>
</evidence>
<dbReference type="Gene3D" id="1.10.510.10">
    <property type="entry name" value="Transferase(Phosphotransferase) domain 1"/>
    <property type="match status" value="1"/>
</dbReference>
<evidence type="ECO:0000313" key="14">
    <source>
        <dbReference type="Proteomes" id="UP000032180"/>
    </source>
</evidence>
<dbReference type="GO" id="GO:0006427">
    <property type="term" value="P:histidyl-tRNA aminoacylation"/>
    <property type="evidence" value="ECO:0007669"/>
    <property type="project" value="TreeGrafter"/>
</dbReference>
<dbReference type="InterPro" id="IPR008266">
    <property type="entry name" value="Tyr_kinase_AS"/>
</dbReference>
<evidence type="ECO:0000256" key="7">
    <source>
        <dbReference type="ARBA" id="ARBA00047899"/>
    </source>
</evidence>
<dbReference type="InterPro" id="IPR006575">
    <property type="entry name" value="RWD_dom"/>
</dbReference>
<feature type="region of interest" description="Disordered" evidence="10">
    <location>
        <begin position="277"/>
        <end position="309"/>
    </location>
</feature>
<dbReference type="GO" id="GO:0051246">
    <property type="term" value="P:regulation of protein metabolic process"/>
    <property type="evidence" value="ECO:0007669"/>
    <property type="project" value="UniProtKB-ARBA"/>
</dbReference>
<feature type="compositionally biased region" description="Basic residues" evidence="10">
    <location>
        <begin position="1"/>
        <end position="17"/>
    </location>
</feature>
<evidence type="ECO:0000313" key="13">
    <source>
        <dbReference type="EnsemblPlants" id="LPERR04G13750.1"/>
    </source>
</evidence>
<dbReference type="FunFam" id="3.30.930.10:FF:000068">
    <property type="entry name" value="eIF-2-alpha kinase GCN2"/>
    <property type="match status" value="1"/>
</dbReference>
<dbReference type="Proteomes" id="UP000032180">
    <property type="component" value="Chromosome 4"/>
</dbReference>
<dbReference type="PANTHER" id="PTHR11476">
    <property type="entry name" value="HISTIDYL-TRNA SYNTHETASE"/>
    <property type="match status" value="1"/>
</dbReference>
<dbReference type="STRING" id="77586.A0A0D9W6L9"/>